<dbReference type="EMBL" id="JAOCEK010000026">
    <property type="protein sequence ID" value="MDH1336830.1"/>
    <property type="molecule type" value="Genomic_DNA"/>
</dbReference>
<organism evidence="1 2">
    <name type="scientific">Comamonas thiooxydans</name>
    <dbReference type="NCBI Taxonomy" id="363952"/>
    <lineage>
        <taxon>Bacteria</taxon>
        <taxon>Pseudomonadati</taxon>
        <taxon>Pseudomonadota</taxon>
        <taxon>Betaproteobacteria</taxon>
        <taxon>Burkholderiales</taxon>
        <taxon>Comamonadaceae</taxon>
        <taxon>Comamonas</taxon>
    </lineage>
</organism>
<name>A0AA42Q411_9BURK</name>
<evidence type="ECO:0000313" key="1">
    <source>
        <dbReference type="EMBL" id="MDH1336830.1"/>
    </source>
</evidence>
<accession>A0AA42Q411</accession>
<protein>
    <submittedName>
        <fullName evidence="1">Uncharacterized protein</fullName>
    </submittedName>
</protein>
<dbReference type="AlphaFoldDB" id="A0AA42Q411"/>
<dbReference type="Proteomes" id="UP001161065">
    <property type="component" value="Unassembled WGS sequence"/>
</dbReference>
<evidence type="ECO:0000313" key="2">
    <source>
        <dbReference type="Proteomes" id="UP001161065"/>
    </source>
</evidence>
<dbReference type="RefSeq" id="WP_280009308.1">
    <property type="nucleotide sequence ID" value="NZ_JAOCEK010000026.1"/>
</dbReference>
<comment type="caution">
    <text evidence="1">The sequence shown here is derived from an EMBL/GenBank/DDBJ whole genome shotgun (WGS) entry which is preliminary data.</text>
</comment>
<proteinExistence type="predicted"/>
<sequence>MVSGQEKIAEAKRHDSAGAVSIWPVFTEIIEDLGQAQNESNLLARSETCVLQDQDFARRLEQQLNAGSLIPHNFTHVI</sequence>
<gene>
    <name evidence="1" type="ORF">N5D63_22020</name>
</gene>
<reference evidence="1" key="1">
    <citation type="submission" date="2022-09" db="EMBL/GenBank/DDBJ databases">
        <title>Intensive care unit water sources are persistently colonized with multi-drug resistant bacteria and are the site of extensive horizontal gene transfer of antibiotic resistance genes.</title>
        <authorList>
            <person name="Diorio-Toth L."/>
        </authorList>
    </citation>
    <scope>NUCLEOTIDE SEQUENCE</scope>
    <source>
        <strain evidence="1">GD03832</strain>
    </source>
</reference>